<dbReference type="OrthoDB" id="552713at2"/>
<proteinExistence type="predicted"/>
<dbReference type="RefSeq" id="WP_143016616.1">
    <property type="nucleotide sequence ID" value="NZ_FNCJ01000007.1"/>
</dbReference>
<organism evidence="1 2">
    <name type="scientific">Paraburkholderia phenazinium</name>
    <dbReference type="NCBI Taxonomy" id="60549"/>
    <lineage>
        <taxon>Bacteria</taxon>
        <taxon>Pseudomonadati</taxon>
        <taxon>Pseudomonadota</taxon>
        <taxon>Betaproteobacteria</taxon>
        <taxon>Burkholderiales</taxon>
        <taxon>Burkholderiaceae</taxon>
        <taxon>Paraburkholderia</taxon>
    </lineage>
</organism>
<reference evidence="1 2" key="1">
    <citation type="submission" date="2016-10" db="EMBL/GenBank/DDBJ databases">
        <authorList>
            <person name="de Groot N.N."/>
        </authorList>
    </citation>
    <scope>NUCLEOTIDE SEQUENCE [LARGE SCALE GENOMIC DNA]</scope>
    <source>
        <strain evidence="1 2">LMG 2247</strain>
    </source>
</reference>
<dbReference type="Proteomes" id="UP000199706">
    <property type="component" value="Unassembled WGS sequence"/>
</dbReference>
<accession>A0A1G7ZPD9</accession>
<evidence type="ECO:0000313" key="2">
    <source>
        <dbReference type="Proteomes" id="UP000199706"/>
    </source>
</evidence>
<protein>
    <submittedName>
        <fullName evidence="1">Uncharacterized protein</fullName>
    </submittedName>
</protein>
<sequence>MARSQKHNTKMVDMAGQRFGRLLVLSRAATPSHVSNQGRAYWLCACDCGEESVVSGKSLRTDKTRSCGCLIADAAKVHARVHGHARPGSHTRTYHTWQAMRRRCLQEKDSHFAEYGGRGITICERWNSFERFLEDMGERPAGLSLDRYPDVNGNYEPGNCRWATIKEQNENKRNSLAYEFKGRRLSLKDWAKETGIGYATLRDRIRNRGWTIDRALSTSPEVREKPKSTPMIIEIDGVEKCASEWARSWGLPPYVVWKRAKNGWPKELLSAPLGSVRIANVIEQSEHENASL</sequence>
<name>A0A1G7ZPD9_9BURK</name>
<gene>
    <name evidence="1" type="ORF">SAMN05216466_107116</name>
</gene>
<dbReference type="AlphaFoldDB" id="A0A1G7ZPD9"/>
<dbReference type="EMBL" id="FNCJ01000007">
    <property type="protein sequence ID" value="SDH10548.1"/>
    <property type="molecule type" value="Genomic_DNA"/>
</dbReference>
<evidence type="ECO:0000313" key="1">
    <source>
        <dbReference type="EMBL" id="SDH10548.1"/>
    </source>
</evidence>